<dbReference type="EMBL" id="CP033912">
    <property type="protein sequence ID" value="AZA95744.1"/>
    <property type="molecule type" value="Genomic_DNA"/>
</dbReference>
<sequence length="790" mass="85121">MKKLLLLTILFFSQMMFSQSDCVTAIAVCGNSGQSYTPSGHGATQESPLGGCLSTEHFSVWYKFTIATGGTLTFVINPNSTGTSTDYDWAVYGPNVQCGALGLPVRCSFSAGGGPTGLNMTSLDTSEGAGTDNLGNPSDRFVKYMDVLPGETYYLIVDNFSSNTTGFALQWGGTATLASPFTDPNLTPNPFVAPGTPSTTPGGPNEIVQCQLPTTFDFSILSAGIINGNPNFQVTYHNNLNDAITAANPITTPITINGTTIYYYSIHYQDPTNPNNPINSCTQTGSIKFVPGNITTNNATLTTCNYNNSGTGTFNLTTAVVYAPTTGVTKKYYPTQADMNAGTNEITNPATYSSTAPKTIYVKINTDQGCYGNAEISLQFFAPLPAVNVTLKSCNNNNAGTALFDLTAANVYPPGNVTKKYYTSQADLNAGTNEIMNPANYTSAAPKTIYVKVTNPQGCTGQSEISLQYLPVVTVTEATLESCFIDTAVTTASFDLTQANVTTQTGISKKYYKTQADAVAGTNEILNPTAYIAITSVVYVKVTNDTGCYAIAKINLNVLPPVISSVLKDKIICIEDQTTLDAGPGFDAYEWSTGATTQSISNVTAGMYWVKLKTGKCWSLQPVKVTASVQPVITNIEITNDSFTVTVTGGKGPYQYSLDGINWQDSNVFTGLPRGENKVYVKDSYDCNPISVQVTVPNLINAITPNGDNKNDYIDYSALSYKKNVVFTVYDRYGNMLYRADKIRNYTWDGTSNGKKIVTGTYWYTVTWTENDKNNTETKYSGWVLVKNID</sequence>
<dbReference type="NCBIfam" id="TIGR04131">
    <property type="entry name" value="Bac_Flav_CTERM"/>
    <property type="match status" value="1"/>
</dbReference>
<dbReference type="Pfam" id="PF13585">
    <property type="entry name" value="CHU_C"/>
    <property type="match status" value="1"/>
</dbReference>
<dbReference type="EMBL" id="CP033915">
    <property type="protein sequence ID" value="AZA87245.1"/>
    <property type="molecule type" value="Genomic_DNA"/>
</dbReference>
<evidence type="ECO:0000256" key="1">
    <source>
        <dbReference type="SAM" id="SignalP"/>
    </source>
</evidence>
<feature type="chain" id="PRO_5041934163" evidence="1">
    <location>
        <begin position="19"/>
        <end position="790"/>
    </location>
</feature>
<evidence type="ECO:0000313" key="3">
    <source>
        <dbReference type="EMBL" id="AZA95744.1"/>
    </source>
</evidence>
<gene>
    <name evidence="2" type="ORF">EG349_10800</name>
    <name evidence="3" type="ORF">EG353_09255</name>
</gene>
<dbReference type="Proteomes" id="UP000274073">
    <property type="component" value="Chromosome"/>
</dbReference>
<dbReference type="RefSeq" id="WP_123854533.1">
    <property type="nucleotide sequence ID" value="NZ_CP033912.1"/>
</dbReference>
<keyword evidence="1" id="KW-0732">Signal</keyword>
<evidence type="ECO:0000313" key="4">
    <source>
        <dbReference type="Proteomes" id="UP000274073"/>
    </source>
</evidence>
<accession>A0AAD1DML9</accession>
<evidence type="ECO:0000313" key="5">
    <source>
        <dbReference type="Proteomes" id="UP000281741"/>
    </source>
</evidence>
<feature type="signal peptide" evidence="1">
    <location>
        <begin position="1"/>
        <end position="18"/>
    </location>
</feature>
<dbReference type="Gene3D" id="2.60.120.380">
    <property type="match status" value="1"/>
</dbReference>
<dbReference type="InterPro" id="IPR026341">
    <property type="entry name" value="T9SS_type_B"/>
</dbReference>
<proteinExistence type="predicted"/>
<dbReference type="AlphaFoldDB" id="A0AAD1DML9"/>
<dbReference type="Proteomes" id="UP000281741">
    <property type="component" value="Chromosome"/>
</dbReference>
<reference evidence="4 5" key="1">
    <citation type="submission" date="2018-11" db="EMBL/GenBank/DDBJ databases">
        <title>Proposal to divide the Flavobacteriaceae and reorganize its genera based on Amino Acid Identity values calculated from whole genome sequences.</title>
        <authorList>
            <person name="Nicholson A.C."/>
            <person name="Gulvik C.A."/>
            <person name="Whitney A.M."/>
            <person name="Humrighouse B.W."/>
            <person name="Bell M."/>
            <person name="Holmes B."/>
            <person name="Steigerwalt A.G."/>
            <person name="Villarma A."/>
            <person name="Sheth M."/>
            <person name="Batra D."/>
            <person name="Pryor J."/>
            <person name="Bernardet J.-F."/>
            <person name="Hugo C."/>
            <person name="Kampfer P."/>
            <person name="Newman J."/>
            <person name="McQuiston J.R."/>
        </authorList>
    </citation>
    <scope>NUCLEOTIDE SEQUENCE [LARGE SCALE GENOMIC DNA]</scope>
    <source>
        <strain evidence="2 4">G0207</strain>
        <strain evidence="3 5">H5143</strain>
    </source>
</reference>
<organism evidence="2 4">
    <name type="scientific">Chryseobacterium shandongense</name>
    <dbReference type="NCBI Taxonomy" id="1493872"/>
    <lineage>
        <taxon>Bacteria</taxon>
        <taxon>Pseudomonadati</taxon>
        <taxon>Bacteroidota</taxon>
        <taxon>Flavobacteriia</taxon>
        <taxon>Flavobacteriales</taxon>
        <taxon>Weeksellaceae</taxon>
        <taxon>Chryseobacterium group</taxon>
        <taxon>Chryseobacterium</taxon>
    </lineage>
</organism>
<protein>
    <submittedName>
        <fullName evidence="2">Gliding motility-associated C-terminal domain-containing protein</fullName>
    </submittedName>
</protein>
<name>A0AAD1DML9_9FLAO</name>
<keyword evidence="5" id="KW-1185">Reference proteome</keyword>
<evidence type="ECO:0000313" key="2">
    <source>
        <dbReference type="EMBL" id="AZA87245.1"/>
    </source>
</evidence>